<evidence type="ECO:0000256" key="1">
    <source>
        <dbReference type="SAM" id="MobiDB-lite"/>
    </source>
</evidence>
<feature type="compositionally biased region" description="Low complexity" evidence="1">
    <location>
        <begin position="88"/>
        <end position="104"/>
    </location>
</feature>
<feature type="region of interest" description="Disordered" evidence="1">
    <location>
        <begin position="1"/>
        <end position="39"/>
    </location>
</feature>
<dbReference type="InterPro" id="IPR039335">
    <property type="entry name" value="SIB1/2"/>
</dbReference>
<proteinExistence type="predicted"/>
<reference evidence="3" key="1">
    <citation type="submission" date="2020-07" db="EMBL/GenBank/DDBJ databases">
        <title>Genome sequence and genetic diversity analysis of an under-domesticated orphan crop, white fonio (Digitaria exilis).</title>
        <authorList>
            <person name="Bennetzen J.L."/>
            <person name="Chen S."/>
            <person name="Ma X."/>
            <person name="Wang X."/>
            <person name="Yssel A.E.J."/>
            <person name="Chaluvadi S.R."/>
            <person name="Johnson M."/>
            <person name="Gangashetty P."/>
            <person name="Hamidou F."/>
            <person name="Sanogo M.D."/>
            <person name="Zwaenepoel A."/>
            <person name="Wallace J."/>
            <person name="Van De Peer Y."/>
            <person name="Van Deynze A."/>
        </authorList>
    </citation>
    <scope>NUCLEOTIDE SEQUENCE</scope>
    <source>
        <tissue evidence="3">Leaves</tissue>
    </source>
</reference>
<accession>A0A835EY28</accession>
<organism evidence="3 4">
    <name type="scientific">Digitaria exilis</name>
    <dbReference type="NCBI Taxonomy" id="1010633"/>
    <lineage>
        <taxon>Eukaryota</taxon>
        <taxon>Viridiplantae</taxon>
        <taxon>Streptophyta</taxon>
        <taxon>Embryophyta</taxon>
        <taxon>Tracheophyta</taxon>
        <taxon>Spermatophyta</taxon>
        <taxon>Magnoliopsida</taxon>
        <taxon>Liliopsida</taxon>
        <taxon>Poales</taxon>
        <taxon>Poaceae</taxon>
        <taxon>PACMAD clade</taxon>
        <taxon>Panicoideae</taxon>
        <taxon>Panicodae</taxon>
        <taxon>Paniceae</taxon>
        <taxon>Anthephorinae</taxon>
        <taxon>Digitaria</taxon>
    </lineage>
</organism>
<dbReference type="PANTHER" id="PTHR33624">
    <property type="entry name" value="SIGMA FACTOR BINDING PROTEIN 1, CHLOROPLASTIC"/>
    <property type="match status" value="1"/>
</dbReference>
<dbReference type="AlphaFoldDB" id="A0A835EY28"/>
<keyword evidence="4" id="KW-1185">Reference proteome</keyword>
<feature type="domain" description="VQ" evidence="2">
    <location>
        <begin position="51"/>
        <end position="76"/>
    </location>
</feature>
<dbReference type="EMBL" id="JACEFO010001700">
    <property type="protein sequence ID" value="KAF8719404.1"/>
    <property type="molecule type" value="Genomic_DNA"/>
</dbReference>
<feature type="region of interest" description="Disordered" evidence="1">
    <location>
        <begin position="73"/>
        <end position="109"/>
    </location>
</feature>
<feature type="compositionally biased region" description="Basic residues" evidence="1">
    <location>
        <begin position="28"/>
        <end position="39"/>
    </location>
</feature>
<sequence length="184" mass="18501">MDGIPRKQLGSENNAHQGSPAMASTSSGKRKAKAAAGRGKKLPVKVVYIGNPMRVTTSEAGFRALVQELTGRHADPYKRSGGGGGGSSSATAIDVDAADDSSGGSPVGAHLQAAGALMTPSPVSTPSSDAASATGAAAHAASSVPAAYYDDDGGDSFATQLIDNYSYCVFSPPTFLYGPHGELR</sequence>
<name>A0A835EY28_9POAL</name>
<comment type="caution">
    <text evidence="3">The sequence shown here is derived from an EMBL/GenBank/DDBJ whole genome shotgun (WGS) entry which is preliminary data.</text>
</comment>
<dbReference type="Pfam" id="PF05678">
    <property type="entry name" value="VQ"/>
    <property type="match status" value="1"/>
</dbReference>
<evidence type="ECO:0000259" key="2">
    <source>
        <dbReference type="Pfam" id="PF05678"/>
    </source>
</evidence>
<protein>
    <recommendedName>
        <fullName evidence="2">VQ domain-containing protein</fullName>
    </recommendedName>
</protein>
<dbReference type="InterPro" id="IPR008889">
    <property type="entry name" value="VQ"/>
</dbReference>
<evidence type="ECO:0000313" key="4">
    <source>
        <dbReference type="Proteomes" id="UP000636709"/>
    </source>
</evidence>
<dbReference type="OrthoDB" id="665788at2759"/>
<evidence type="ECO:0000313" key="3">
    <source>
        <dbReference type="EMBL" id="KAF8719404.1"/>
    </source>
</evidence>
<dbReference type="PANTHER" id="PTHR33624:SF20">
    <property type="entry name" value="OS05G0491700 PROTEIN"/>
    <property type="match status" value="1"/>
</dbReference>
<dbReference type="Proteomes" id="UP000636709">
    <property type="component" value="Unassembled WGS sequence"/>
</dbReference>
<gene>
    <name evidence="3" type="ORF">HU200_024116</name>
</gene>